<evidence type="ECO:0000313" key="3">
    <source>
        <dbReference type="Proteomes" id="UP000639403"/>
    </source>
</evidence>
<proteinExistence type="predicted"/>
<sequence length="188" mass="20393">MLQPGVAPSRCIAPARCQWLGSTMFVTATGLYPLVRVPARPVDHPSRSCPPSSLRCPVMSTRCACTVCRMPYAVCLPEPVRTVLAPVRCTALRPITLYPYSPCPCPCPCSALRPRRSTVEHASFLHPLQCSTSSWPGARKGPTPASSARASQSHRPPSPAPDTDAQGAARPADWRPRRLGRSSTWPWP</sequence>
<comment type="caution">
    <text evidence="2">The sequence shown here is derived from an EMBL/GenBank/DDBJ whole genome shotgun (WGS) entry which is preliminary data.</text>
</comment>
<reference evidence="2" key="1">
    <citation type="submission" date="2020-11" db="EMBL/GenBank/DDBJ databases">
        <authorList>
            <person name="Koelle M."/>
            <person name="Horta M.A.C."/>
            <person name="Nowrousian M."/>
            <person name="Ohm R.A."/>
            <person name="Benz P."/>
            <person name="Pilgard A."/>
        </authorList>
    </citation>
    <scope>NUCLEOTIDE SEQUENCE</scope>
    <source>
        <strain evidence="2">FPRL280</strain>
    </source>
</reference>
<protein>
    <submittedName>
        <fullName evidence="2">Uncharacterized protein</fullName>
    </submittedName>
</protein>
<accession>A0A8H7NT36</accession>
<dbReference type="Proteomes" id="UP000639403">
    <property type="component" value="Unassembled WGS sequence"/>
</dbReference>
<gene>
    <name evidence="2" type="ORF">IEO21_10128</name>
</gene>
<reference evidence="2" key="2">
    <citation type="journal article" name="Front. Microbiol.">
        <title>Degradative Capacity of Two Strains of Rhodonia placenta: From Phenotype to Genotype.</title>
        <authorList>
            <person name="Kolle M."/>
            <person name="Horta M.A.C."/>
            <person name="Nowrousian M."/>
            <person name="Ohm R.A."/>
            <person name="Benz J.P."/>
            <person name="Pilgard A."/>
        </authorList>
    </citation>
    <scope>NUCLEOTIDE SEQUENCE</scope>
    <source>
        <strain evidence="2">FPRL280</strain>
    </source>
</reference>
<feature type="compositionally biased region" description="Polar residues" evidence="1">
    <location>
        <begin position="144"/>
        <end position="155"/>
    </location>
</feature>
<evidence type="ECO:0000313" key="2">
    <source>
        <dbReference type="EMBL" id="KAF9801390.1"/>
    </source>
</evidence>
<name>A0A8H7NT36_9APHY</name>
<feature type="region of interest" description="Disordered" evidence="1">
    <location>
        <begin position="135"/>
        <end position="188"/>
    </location>
</feature>
<evidence type="ECO:0000256" key="1">
    <source>
        <dbReference type="SAM" id="MobiDB-lite"/>
    </source>
</evidence>
<dbReference type="EMBL" id="JADOXO010000671">
    <property type="protein sequence ID" value="KAF9801390.1"/>
    <property type="molecule type" value="Genomic_DNA"/>
</dbReference>
<dbReference type="AlphaFoldDB" id="A0A8H7NT36"/>
<organism evidence="2 3">
    <name type="scientific">Rhodonia placenta</name>
    <dbReference type="NCBI Taxonomy" id="104341"/>
    <lineage>
        <taxon>Eukaryota</taxon>
        <taxon>Fungi</taxon>
        <taxon>Dikarya</taxon>
        <taxon>Basidiomycota</taxon>
        <taxon>Agaricomycotina</taxon>
        <taxon>Agaricomycetes</taxon>
        <taxon>Polyporales</taxon>
        <taxon>Adustoporiaceae</taxon>
        <taxon>Rhodonia</taxon>
    </lineage>
</organism>